<dbReference type="AlphaFoldDB" id="A0A081C9C9"/>
<sequence length="179" mass="19670">MKETRELVLLSLLVALAVVLRGLEGLIPSPLPWVRIGLANIMTLLAILLFGLKAGMLLTILRILIASLLLGTFLSPTFLISLIAGICSTLVMGAVYLMFRSVFSPIGISVLGGFIHNLAQLLTVYILVVKHLEIFYLFPILSVIGIISGFFNGWVVAFLYERLHEQMERLLPSPQKAPV</sequence>
<dbReference type="STRING" id="1499967.U27_01083"/>
<keyword evidence="1" id="KW-0812">Transmembrane</keyword>
<proteinExistence type="predicted"/>
<protein>
    <submittedName>
        <fullName evidence="2">Heptaprenyl diphosphate synthase component I</fullName>
    </submittedName>
</protein>
<keyword evidence="1" id="KW-1133">Transmembrane helix</keyword>
<gene>
    <name evidence="2" type="ORF">U27_01083</name>
</gene>
<dbReference type="Gene3D" id="1.10.1760.20">
    <property type="match status" value="1"/>
</dbReference>
<evidence type="ECO:0000313" key="3">
    <source>
        <dbReference type="Proteomes" id="UP000030661"/>
    </source>
</evidence>
<dbReference type="InterPro" id="IPR014535">
    <property type="entry name" value="Hpre_diP_synt_I"/>
</dbReference>
<dbReference type="Proteomes" id="UP000030661">
    <property type="component" value="Unassembled WGS sequence"/>
</dbReference>
<reference evidence="2" key="1">
    <citation type="journal article" date="2015" name="PeerJ">
        <title>First genomic representation of candidate bacterial phylum KSB3 points to enhanced environmental sensing as a trigger of wastewater bulking.</title>
        <authorList>
            <person name="Sekiguchi Y."/>
            <person name="Ohashi A."/>
            <person name="Parks D.H."/>
            <person name="Yamauchi T."/>
            <person name="Tyson G.W."/>
            <person name="Hugenholtz P."/>
        </authorList>
    </citation>
    <scope>NUCLEOTIDE SEQUENCE [LARGE SCALE GENOMIC DNA]</scope>
</reference>
<dbReference type="eggNOG" id="COG4769">
    <property type="taxonomic scope" value="Bacteria"/>
</dbReference>
<name>A0A081C9C9_VECG1</name>
<dbReference type="Pfam" id="PF07456">
    <property type="entry name" value="Hpre_diP_synt_I"/>
    <property type="match status" value="1"/>
</dbReference>
<organism evidence="2">
    <name type="scientific">Vecturithrix granuli</name>
    <dbReference type="NCBI Taxonomy" id="1499967"/>
    <lineage>
        <taxon>Bacteria</taxon>
        <taxon>Candidatus Moduliflexota</taxon>
        <taxon>Candidatus Vecturitrichia</taxon>
        <taxon>Candidatus Vecturitrichales</taxon>
        <taxon>Candidatus Vecturitrichaceae</taxon>
        <taxon>Candidatus Vecturithrix</taxon>
    </lineage>
</organism>
<dbReference type="PIRSF" id="PIRSF027391">
    <property type="entry name" value="Hpre_diP_synt_I"/>
    <property type="match status" value="1"/>
</dbReference>
<dbReference type="InterPro" id="IPR010898">
    <property type="entry name" value="Hpre_diP_synth_I"/>
</dbReference>
<evidence type="ECO:0000256" key="1">
    <source>
        <dbReference type="SAM" id="Phobius"/>
    </source>
</evidence>
<dbReference type="EMBL" id="DF820477">
    <property type="protein sequence ID" value="GAK61184.1"/>
    <property type="molecule type" value="Genomic_DNA"/>
</dbReference>
<feature type="transmembrane region" description="Helical" evidence="1">
    <location>
        <begin position="134"/>
        <end position="160"/>
    </location>
</feature>
<feature type="transmembrane region" description="Helical" evidence="1">
    <location>
        <begin position="32"/>
        <end position="50"/>
    </location>
</feature>
<evidence type="ECO:0000313" key="2">
    <source>
        <dbReference type="EMBL" id="GAK61184.1"/>
    </source>
</evidence>
<keyword evidence="1" id="KW-0472">Membrane</keyword>
<feature type="transmembrane region" description="Helical" evidence="1">
    <location>
        <begin position="106"/>
        <end position="128"/>
    </location>
</feature>
<accession>A0A081C9C9</accession>
<dbReference type="HOGENOM" id="CLU_108933_2_1_0"/>
<keyword evidence="3" id="KW-1185">Reference proteome</keyword>